<dbReference type="GO" id="GO:0015562">
    <property type="term" value="F:efflux transmembrane transporter activity"/>
    <property type="evidence" value="ECO:0007669"/>
    <property type="project" value="InterPro"/>
</dbReference>
<sequence>MNGKQYRLGISIALFLLANNVLALTEQAFIDKVLSQDTHFEKDQIYVNIKQIELDASRENYAGWSAILAASLSNSYYDIDKDTTSTKIYEKHRLKNTQALGVGVTKRFLSNPSSLVFTATRSTPDTDITRYKQDELYTGNNAKYNISTFDNAYKISYKYPLLRHDSNASSLKTYHRDILDLEREKFDFDDAQEGFLVDRLEQFIDWDFYQKNAEIYQNYAQSLKIIQVNKARDRSKLNTTILRAKQDISSNDSKLQSLKRALVSALNDSSLWFESPQINTNKRLKIMPDLTQYLQHNVRALLKFEIDKRLKQIDLDYHNNQSLYKLDFNINAERNDNKGNTMTTDYKSKSVLYTVGLGFSMPIGVDVNNQKDIQVARLNLQKINIDYNNKLKDILADAQALIVGLNLEKKTLNTYQKLRASVGAESNLTLKGYLNNSVSIEVLIDAYQEKRDVELDYVKALTDYQESLLKYNDKLDRVLIRH</sequence>
<evidence type="ECO:0000256" key="1">
    <source>
        <dbReference type="SAM" id="SignalP"/>
    </source>
</evidence>
<evidence type="ECO:0000313" key="3">
    <source>
        <dbReference type="Proteomes" id="UP000568751"/>
    </source>
</evidence>
<comment type="caution">
    <text evidence="2">The sequence shown here is derived from an EMBL/GenBank/DDBJ whole genome shotgun (WGS) entry which is preliminary data.</text>
</comment>
<dbReference type="Gene3D" id="1.20.1600.10">
    <property type="entry name" value="Outer membrane efflux proteins (OEP)"/>
    <property type="match status" value="1"/>
</dbReference>
<dbReference type="EMBL" id="JACCHT010000002">
    <property type="protein sequence ID" value="NYT28467.1"/>
    <property type="molecule type" value="Genomic_DNA"/>
</dbReference>
<gene>
    <name evidence="2" type="ORF">H0A76_11750</name>
</gene>
<organism evidence="2 3">
    <name type="scientific">Candidatus Thiodubiliella endoseptemdiera</name>
    <dbReference type="NCBI Taxonomy" id="2738886"/>
    <lineage>
        <taxon>Bacteria</taxon>
        <taxon>Pseudomonadati</taxon>
        <taxon>Pseudomonadota</taxon>
        <taxon>Gammaproteobacteria</taxon>
        <taxon>Candidatus Pseudothioglobaceae</taxon>
        <taxon>Candidatus Thiodubiliella</taxon>
    </lineage>
</organism>
<dbReference type="AlphaFoldDB" id="A0A853F515"/>
<protein>
    <submittedName>
        <fullName evidence="2">TolC family protein</fullName>
    </submittedName>
</protein>
<evidence type="ECO:0000313" key="2">
    <source>
        <dbReference type="EMBL" id="NYT28467.1"/>
    </source>
</evidence>
<dbReference type="SUPFAM" id="SSF56954">
    <property type="entry name" value="Outer membrane efflux proteins (OEP)"/>
    <property type="match status" value="1"/>
</dbReference>
<name>A0A853F515_9GAMM</name>
<reference evidence="2 3" key="1">
    <citation type="submission" date="2020-05" db="EMBL/GenBank/DDBJ databases">
        <title>Horizontal transmission and recombination maintain forever young bacterial symbiont genomes.</title>
        <authorList>
            <person name="Russell S.L."/>
            <person name="Pepper-Tunick E."/>
            <person name="Svedberg J."/>
            <person name="Byrne A."/>
            <person name="Ruelas Castillo J."/>
            <person name="Vollmers C."/>
            <person name="Beinart R.A."/>
            <person name="Corbett-Detig R."/>
        </authorList>
    </citation>
    <scope>NUCLEOTIDE SEQUENCE [LARGE SCALE GENOMIC DNA]</scope>
    <source>
        <strain evidence="2">455</strain>
    </source>
</reference>
<feature type="chain" id="PRO_5032525739" evidence="1">
    <location>
        <begin position="24"/>
        <end position="482"/>
    </location>
</feature>
<dbReference type="Proteomes" id="UP000568751">
    <property type="component" value="Unassembled WGS sequence"/>
</dbReference>
<keyword evidence="1" id="KW-0732">Signal</keyword>
<proteinExistence type="predicted"/>
<accession>A0A853F515</accession>
<feature type="signal peptide" evidence="1">
    <location>
        <begin position="1"/>
        <end position="23"/>
    </location>
</feature>
<dbReference type="RefSeq" id="WP_369150513.1">
    <property type="nucleotide sequence ID" value="NZ_OZ156463.1"/>
</dbReference>